<dbReference type="GeneID" id="8998558"/>
<proteinExistence type="predicted"/>
<dbReference type="AlphaFoldDB" id="B5RTK7"/>
<dbReference type="Gene3D" id="1.10.10.10">
    <property type="entry name" value="Winged helix-like DNA-binding domain superfamily/Winged helix DNA-binding domain"/>
    <property type="match status" value="1"/>
</dbReference>
<dbReference type="Pfam" id="PF02257">
    <property type="entry name" value="RFX_DNA_binding"/>
    <property type="match status" value="1"/>
</dbReference>
<dbReference type="InterPro" id="IPR003150">
    <property type="entry name" value="DNA-bd_RFX"/>
</dbReference>
<reference evidence="3 4" key="1">
    <citation type="journal article" date="2004" name="Nature">
        <title>Genome evolution in yeasts.</title>
        <authorList>
            <consortium name="Genolevures"/>
            <person name="Dujon B."/>
            <person name="Sherman D."/>
            <person name="Fischer G."/>
            <person name="Durrens P."/>
            <person name="Casaregola S."/>
            <person name="Lafontaine I."/>
            <person name="de Montigny J."/>
            <person name="Marck C."/>
            <person name="Neuveglise C."/>
            <person name="Talla E."/>
            <person name="Goffard N."/>
            <person name="Frangeul L."/>
            <person name="Aigle M."/>
            <person name="Anthouard V."/>
            <person name="Babour A."/>
            <person name="Barbe V."/>
            <person name="Barnay S."/>
            <person name="Blanchin S."/>
            <person name="Beckerich J.M."/>
            <person name="Beyne E."/>
            <person name="Bleykasten C."/>
            <person name="Boisrame A."/>
            <person name="Boyer J."/>
            <person name="Cattolico L."/>
            <person name="Confanioleri F."/>
            <person name="de Daruvar A."/>
            <person name="Despons L."/>
            <person name="Fabre E."/>
            <person name="Fairhead C."/>
            <person name="Ferry-Dumazet H."/>
            <person name="Groppi A."/>
            <person name="Hantraye F."/>
            <person name="Hennequin C."/>
            <person name="Jauniaux N."/>
            <person name="Joyet P."/>
            <person name="Kachouri R."/>
            <person name="Kerrest A."/>
            <person name="Koszul R."/>
            <person name="Lemaire M."/>
            <person name="Lesur I."/>
            <person name="Ma L."/>
            <person name="Muller H."/>
            <person name="Nicaud J.M."/>
            <person name="Nikolski M."/>
            <person name="Oztas S."/>
            <person name="Ozier-Kalogeropoulos O."/>
            <person name="Pellenz S."/>
            <person name="Potier S."/>
            <person name="Richard G.F."/>
            <person name="Straub M.L."/>
            <person name="Suleau A."/>
            <person name="Swennene D."/>
            <person name="Tekaia F."/>
            <person name="Wesolowski-Louvel M."/>
            <person name="Westhof E."/>
            <person name="Wirth B."/>
            <person name="Zeniou-Meyer M."/>
            <person name="Zivanovic I."/>
            <person name="Bolotin-Fukuhara M."/>
            <person name="Thierry A."/>
            <person name="Bouchier C."/>
            <person name="Caudron B."/>
            <person name="Scarpelli C."/>
            <person name="Gaillardin C."/>
            <person name="Weissenbach J."/>
            <person name="Wincker P."/>
            <person name="Souciet J.L."/>
        </authorList>
    </citation>
    <scope>NUCLEOTIDE SEQUENCE [LARGE SCALE GENOMIC DNA]</scope>
    <source>
        <strain evidence="4">ATCC 36239 / CBS 767 / BCRC 21394 / JCM 1990 / NBRC 0083 / IGC 2968</strain>
    </source>
</reference>
<dbReference type="GO" id="GO:0003677">
    <property type="term" value="F:DNA binding"/>
    <property type="evidence" value="ECO:0007669"/>
    <property type="project" value="InterPro"/>
</dbReference>
<feature type="compositionally biased region" description="Basic residues" evidence="1">
    <location>
        <begin position="7"/>
        <end position="16"/>
    </location>
</feature>
<evidence type="ECO:0000313" key="4">
    <source>
        <dbReference type="Proteomes" id="UP000000599"/>
    </source>
</evidence>
<keyword evidence="4" id="KW-1185">Reference proteome</keyword>
<feature type="compositionally biased region" description="Low complexity" evidence="1">
    <location>
        <begin position="26"/>
        <end position="70"/>
    </location>
</feature>
<dbReference type="VEuPathDB" id="FungiDB:DEHA2D17930g"/>
<dbReference type="KEGG" id="dha:DEHA2D17930g"/>
<dbReference type="EMBL" id="CR382136">
    <property type="protein sequence ID" value="CAR65692.1"/>
    <property type="molecule type" value="Genomic_DNA"/>
</dbReference>
<sequence length="953" mass="109946">MSDRSSKPHRSHKRQKSSLTNIGYYFPDQQATQQPSQQPSLQPFQQFPHQRQMQQPQQQQTRQQQQSRQQHPGHNRQLSQSSQLSPHQYQSASISSQSSQPSQQSQAQSSFYDYDPYNTMNYNFSSATAPSSSTGTGHNIIQGIPPTKAIPSPGRGQFGPTPFLPYQSPTQYTIPGSVDQNFGTIPQMQLQSGQYNSEAPNVYEQFTYPKSVAEFNDVPQSETNTSVQEKQPTKHNKNLSVSTRFNLFNLNENEDQGERETDAKPTAINPLFNDFLQSLVNVDGSNINNYLLQILEKLGSPLPIDDFYNFLYNNDKQASPTPVIPTHKIDKTMVNFSIQSSAFSLLDQLLNIFKIPNSLIEYFPNIANRENKLFGINYHELLRTFLAIKILYDVLIQLPSNNDPQNYTIPRLSIYKTYYIICQKLIRQYPSPTNTSSEQQKLILGQSKLGKLLKLVYPDLLIKRLGSRGDSKYNYLGVIWNQNIIDDEIKKLCDENELVHLHRIFDTKDKNLSFPRRRNHSTNSYTSIPGHKIKLKTRSKSEPQIQLTRPHTEPYSNENIIAPSFSFIKPHLKFPESDNFTILEEKDKDNWFITIKHRAYEWLKRCNLSFSIPEAIQSVFLNNDNLVEKHLLCNGLINKIVKPLSSDLAYVENADLYLYLIAILELLPYLLFLKSYPQVNYLKNLRLNLLYLIDNFNDELATINTNNHFKIEHLRRFLILMKKLININDLLITFIKLVNKDDSSNSSVMVLDIENYLNLSDESPSDIGIDEDSESRLSFKNDILSKDLIYALNAYNLDPTLDQHSRSVLSTDFIWDEVNLIGNFFRIDLLNFLNDQDLGEKYESVTSTEPNDETDSILSKKEGIKLASLLTLIHDKLLTKHFKAKYPILVYTNILSLILNDSLKYIFIKYQKQQNNQHKDENQNSFGNWWVFNSFVQEYSSLMGEIVGLYDSV</sequence>
<dbReference type="InParanoid" id="B5RTK7"/>
<name>B5RTK7_DEBHA</name>
<accession>B5RTK7</accession>
<feature type="region of interest" description="Disordered" evidence="1">
    <location>
        <begin position="1"/>
        <end position="108"/>
    </location>
</feature>
<protein>
    <submittedName>
        <fullName evidence="3">DEHA2D17930p</fullName>
    </submittedName>
</protein>
<gene>
    <name evidence="3" type="ordered locus">DEHA2D17930g</name>
</gene>
<dbReference type="PROSITE" id="PS51526">
    <property type="entry name" value="RFX_DBD"/>
    <property type="match status" value="1"/>
</dbReference>
<dbReference type="InterPro" id="IPR036388">
    <property type="entry name" value="WH-like_DNA-bd_sf"/>
</dbReference>
<dbReference type="eggNOG" id="ENOG502RQH9">
    <property type="taxonomic scope" value="Eukaryota"/>
</dbReference>
<dbReference type="GO" id="GO:0006355">
    <property type="term" value="P:regulation of DNA-templated transcription"/>
    <property type="evidence" value="ECO:0007669"/>
    <property type="project" value="InterPro"/>
</dbReference>
<dbReference type="InterPro" id="IPR036390">
    <property type="entry name" value="WH_DNA-bd_sf"/>
</dbReference>
<dbReference type="Proteomes" id="UP000000599">
    <property type="component" value="Chromosome D"/>
</dbReference>
<evidence type="ECO:0000313" key="3">
    <source>
        <dbReference type="EMBL" id="CAR65692.1"/>
    </source>
</evidence>
<dbReference type="RefSeq" id="XP_002770338.1">
    <property type="nucleotide sequence ID" value="XM_002770292.1"/>
</dbReference>
<dbReference type="HOGENOM" id="CLU_009415_0_0_1"/>
<evidence type="ECO:0000256" key="1">
    <source>
        <dbReference type="SAM" id="MobiDB-lite"/>
    </source>
</evidence>
<dbReference type="OrthoDB" id="4084610at2759"/>
<dbReference type="STRING" id="284592.B5RTK7"/>
<dbReference type="SUPFAM" id="SSF46785">
    <property type="entry name" value="Winged helix' DNA-binding domain"/>
    <property type="match status" value="1"/>
</dbReference>
<evidence type="ECO:0000259" key="2">
    <source>
        <dbReference type="PROSITE" id="PS51526"/>
    </source>
</evidence>
<organism evidence="3 4">
    <name type="scientific">Debaryomyces hansenii (strain ATCC 36239 / CBS 767 / BCRC 21394 / JCM 1990 / NBRC 0083 / IGC 2968)</name>
    <name type="common">Yeast</name>
    <name type="synonym">Torulaspora hansenii</name>
    <dbReference type="NCBI Taxonomy" id="284592"/>
    <lineage>
        <taxon>Eukaryota</taxon>
        <taxon>Fungi</taxon>
        <taxon>Dikarya</taxon>
        <taxon>Ascomycota</taxon>
        <taxon>Saccharomycotina</taxon>
        <taxon>Pichiomycetes</taxon>
        <taxon>Debaryomycetaceae</taxon>
        <taxon>Debaryomyces</taxon>
    </lineage>
</organism>
<feature type="domain" description="RFX-type winged-helix" evidence="2">
    <location>
        <begin position="394"/>
        <end position="491"/>
    </location>
</feature>
<dbReference type="OMA" id="YPILMYN"/>
<feature type="compositionally biased region" description="Low complexity" evidence="1">
    <location>
        <begin position="77"/>
        <end position="108"/>
    </location>
</feature>